<dbReference type="GO" id="GO:0046872">
    <property type="term" value="F:metal ion binding"/>
    <property type="evidence" value="ECO:0007669"/>
    <property type="project" value="UniProtKB-KW"/>
</dbReference>
<evidence type="ECO:0000259" key="7">
    <source>
        <dbReference type="Pfam" id="PF02872"/>
    </source>
</evidence>
<comment type="similarity">
    <text evidence="1 5">Belongs to the 5'-nucleotidase family.</text>
</comment>
<dbReference type="NCBIfam" id="NF007109">
    <property type="entry name" value="PRK09558.1"/>
    <property type="match status" value="1"/>
</dbReference>
<dbReference type="InterPro" id="IPR006146">
    <property type="entry name" value="5'-Nucleotdase_CS"/>
</dbReference>
<dbReference type="EMBL" id="FLOB01000001">
    <property type="protein sequence ID" value="SBS24697.1"/>
    <property type="molecule type" value="Genomic_DNA"/>
</dbReference>
<evidence type="ECO:0000256" key="4">
    <source>
        <dbReference type="ARBA" id="ARBA00022741"/>
    </source>
</evidence>
<dbReference type="PROSITE" id="PS51257">
    <property type="entry name" value="PROKAR_LIPOPROTEIN"/>
    <property type="match status" value="1"/>
</dbReference>
<feature type="domain" description="5'-Nucleotidase C-terminal" evidence="7">
    <location>
        <begin position="351"/>
        <end position="497"/>
    </location>
</feature>
<evidence type="ECO:0000256" key="2">
    <source>
        <dbReference type="ARBA" id="ARBA00022723"/>
    </source>
</evidence>
<protein>
    <submittedName>
        <fullName evidence="8">Trifunctional nucleotide phosphoesterase protein YfkN</fullName>
    </submittedName>
</protein>
<dbReference type="PANTHER" id="PTHR11575:SF46">
    <property type="entry name" value="PROTEIN USHA"/>
    <property type="match status" value="1"/>
</dbReference>
<evidence type="ECO:0000313" key="8">
    <source>
        <dbReference type="EMBL" id="SBS24697.1"/>
    </source>
</evidence>
<dbReference type="GO" id="GO:0009166">
    <property type="term" value="P:nucleotide catabolic process"/>
    <property type="evidence" value="ECO:0007669"/>
    <property type="project" value="InterPro"/>
</dbReference>
<sequence>MKQYRRSLNYFLISLLTLVMVGCASLAPTPPEKPDWQPGKIYHLTILHTNDHHGRFWQNEQGEYGLAARKTLIDNIREEVALNDGYTMLLSGGDINTGVPESDLQDAEPDFLGMRMLQYDAMAIGNHEFDNPRAVLEQQQKWAGFPFLSANIIDKKTGKPLFQAYKIFKEGDLKVAVVGFTTDDTAKLGNPEYLKGLEIKSPIEVAKTLIPKLRKQADLIIAITHMGHYKNGNHGGNAPGDASLARAVPGIDVIVGGHSQNPLFKPDVQNGTLILQAHEWGKYVGCLDLTYENGKITHSSYKLIPVNLKKNTPDQNSKNRLIEDDIPQDPDMINLLTPYQEKGEQALNTQIGKATGDFIGDRHQVRHEETNLGNLIARTMKEAAHADLAVMNSGGIRDSLPEGAITYKNVLKVQPFGNTLAYVTLNADQLTDYLSAVASMPPGTGAFAQFQGVSLTLKNGKATHILINGKPLEQGRTYRLATNNYSASGGDGYPKLTDLPSYVNTGDSDADLLVKYIKQHSPLNPDDYSPTGAIQREP</sequence>
<keyword evidence="2" id="KW-0479">Metal-binding</keyword>
<proteinExistence type="inferred from homology"/>
<dbReference type="PROSITE" id="PS00786">
    <property type="entry name" value="5_NUCLEOTIDASE_2"/>
    <property type="match status" value="1"/>
</dbReference>
<dbReference type="InterPro" id="IPR006179">
    <property type="entry name" value="5_nucleotidase/apyrase"/>
</dbReference>
<name>A0A1A8T1F4_9GAMM</name>
<dbReference type="Gene3D" id="3.90.780.10">
    <property type="entry name" value="5'-Nucleotidase, C-terminal domain"/>
    <property type="match status" value="1"/>
</dbReference>
<dbReference type="GO" id="GO:0030288">
    <property type="term" value="C:outer membrane-bounded periplasmic space"/>
    <property type="evidence" value="ECO:0007669"/>
    <property type="project" value="TreeGrafter"/>
</dbReference>
<dbReference type="OrthoDB" id="9803927at2"/>
<keyword evidence="4 5" id="KW-0547">Nucleotide-binding</keyword>
<feature type="domain" description="Calcineurin-like phosphoesterase" evidence="6">
    <location>
        <begin position="44"/>
        <end position="259"/>
    </location>
</feature>
<dbReference type="InterPro" id="IPR036907">
    <property type="entry name" value="5'-Nucleotdase_C_sf"/>
</dbReference>
<dbReference type="Proteomes" id="UP000092544">
    <property type="component" value="Unassembled WGS sequence"/>
</dbReference>
<dbReference type="GO" id="GO:0008768">
    <property type="term" value="F:UDP-sugar diphosphatase activity"/>
    <property type="evidence" value="ECO:0007669"/>
    <property type="project" value="TreeGrafter"/>
</dbReference>
<evidence type="ECO:0000259" key="6">
    <source>
        <dbReference type="Pfam" id="PF00149"/>
    </source>
</evidence>
<keyword evidence="9" id="KW-1185">Reference proteome</keyword>
<evidence type="ECO:0000256" key="1">
    <source>
        <dbReference type="ARBA" id="ARBA00006654"/>
    </source>
</evidence>
<evidence type="ECO:0000256" key="3">
    <source>
        <dbReference type="ARBA" id="ARBA00022729"/>
    </source>
</evidence>
<keyword evidence="3 5" id="KW-0732">Signal</keyword>
<dbReference type="PROSITE" id="PS00785">
    <property type="entry name" value="5_NUCLEOTIDASE_1"/>
    <property type="match status" value="1"/>
</dbReference>
<dbReference type="RefSeq" id="WP_067011552.1">
    <property type="nucleotide sequence ID" value="NZ_FLOB01000001.1"/>
</dbReference>
<feature type="signal peptide" evidence="5">
    <location>
        <begin position="1"/>
        <end position="26"/>
    </location>
</feature>
<dbReference type="Pfam" id="PF02872">
    <property type="entry name" value="5_nucleotid_C"/>
    <property type="match status" value="1"/>
</dbReference>
<gene>
    <name evidence="8" type="primary">yfkN</name>
    <name evidence="8" type="ORF">MSP8886_00053</name>
</gene>
<dbReference type="Pfam" id="PF00149">
    <property type="entry name" value="Metallophos"/>
    <property type="match status" value="1"/>
</dbReference>
<feature type="chain" id="PRO_5008445604" evidence="5">
    <location>
        <begin position="27"/>
        <end position="538"/>
    </location>
</feature>
<dbReference type="InterPro" id="IPR008334">
    <property type="entry name" value="5'-Nucleotdase_C"/>
</dbReference>
<dbReference type="STRING" id="1792290.MSP8886_00053"/>
<evidence type="ECO:0000313" key="9">
    <source>
        <dbReference type="Proteomes" id="UP000092544"/>
    </source>
</evidence>
<dbReference type="AlphaFoldDB" id="A0A1A8T1F4"/>
<dbReference type="InterPro" id="IPR029052">
    <property type="entry name" value="Metallo-depent_PP-like"/>
</dbReference>
<dbReference type="SUPFAM" id="SSF56300">
    <property type="entry name" value="Metallo-dependent phosphatases"/>
    <property type="match status" value="1"/>
</dbReference>
<dbReference type="Gene3D" id="3.60.21.10">
    <property type="match status" value="1"/>
</dbReference>
<reference evidence="8 9" key="1">
    <citation type="submission" date="2016-06" db="EMBL/GenBank/DDBJ databases">
        <authorList>
            <person name="Kjaerup R.B."/>
            <person name="Dalgaard T.S."/>
            <person name="Juul-Madsen H.R."/>
        </authorList>
    </citation>
    <scope>NUCLEOTIDE SEQUENCE [LARGE SCALE GENOMIC DNA]</scope>
    <source>
        <strain evidence="8 9">CECT 8886</strain>
    </source>
</reference>
<dbReference type="GO" id="GO:0000166">
    <property type="term" value="F:nucleotide binding"/>
    <property type="evidence" value="ECO:0007669"/>
    <property type="project" value="UniProtKB-KW"/>
</dbReference>
<dbReference type="SUPFAM" id="SSF55816">
    <property type="entry name" value="5'-nucleotidase (syn. UDP-sugar hydrolase), C-terminal domain"/>
    <property type="match status" value="1"/>
</dbReference>
<dbReference type="InterPro" id="IPR004843">
    <property type="entry name" value="Calcineurin-like_PHP"/>
</dbReference>
<evidence type="ECO:0000256" key="5">
    <source>
        <dbReference type="RuleBase" id="RU362119"/>
    </source>
</evidence>
<dbReference type="GO" id="GO:0008253">
    <property type="term" value="F:5'-nucleotidase activity"/>
    <property type="evidence" value="ECO:0007669"/>
    <property type="project" value="TreeGrafter"/>
</dbReference>
<dbReference type="PRINTS" id="PR01607">
    <property type="entry name" value="APYRASEFAMLY"/>
</dbReference>
<accession>A0A1A8T1F4</accession>
<keyword evidence="5" id="KW-0378">Hydrolase</keyword>
<dbReference type="PANTHER" id="PTHR11575">
    <property type="entry name" value="5'-NUCLEOTIDASE-RELATED"/>
    <property type="match status" value="1"/>
</dbReference>
<organism evidence="8 9">
    <name type="scientific">Marinomonas spartinae</name>
    <dbReference type="NCBI Taxonomy" id="1792290"/>
    <lineage>
        <taxon>Bacteria</taxon>
        <taxon>Pseudomonadati</taxon>
        <taxon>Pseudomonadota</taxon>
        <taxon>Gammaproteobacteria</taxon>
        <taxon>Oceanospirillales</taxon>
        <taxon>Oceanospirillaceae</taxon>
        <taxon>Marinomonas</taxon>
    </lineage>
</organism>